<dbReference type="InterPro" id="IPR016024">
    <property type="entry name" value="ARM-type_fold"/>
</dbReference>
<dbReference type="OrthoDB" id="10250600at2759"/>
<evidence type="ECO:0000313" key="3">
    <source>
        <dbReference type="Proteomes" id="UP000239649"/>
    </source>
</evidence>
<dbReference type="Pfam" id="PF10508">
    <property type="entry name" value="Proteasom_PSMB"/>
    <property type="match status" value="1"/>
</dbReference>
<name>A0A2P6VDV0_9CHLO</name>
<proteinExistence type="predicted"/>
<dbReference type="PANTHER" id="PTHR13554:SF10">
    <property type="entry name" value="26S PROTEASOME NON-ATPASE REGULATORY SUBUNIT 5"/>
    <property type="match status" value="1"/>
</dbReference>
<keyword evidence="2" id="KW-0647">Proteasome</keyword>
<dbReference type="PANTHER" id="PTHR13554">
    <property type="entry name" value="26S PROTEASOME NON-ATPASE REGULATORY SUBUNIT 5-RELATED"/>
    <property type="match status" value="1"/>
</dbReference>
<dbReference type="GO" id="GO:0005829">
    <property type="term" value="C:cytosol"/>
    <property type="evidence" value="ECO:0007669"/>
    <property type="project" value="TreeGrafter"/>
</dbReference>
<dbReference type="STRING" id="554055.A0A2P6VDV0"/>
<sequence length="560" mass="55281">MSGEGFAAAVQALADSPVTDGLAADFLSAERWPLDLVFRELSDPNVAPTTVNVACIALAKLFDTAPGAAVLPSTLPYASAALQSPVAALRRLAAQQLGRLLVAAGAEAGTREGALELLLRALQDEEVAVAAGAEAGLKQLGRPAAQGREPGLAALLGSGTPAGQSLRQLAVCADPLLRMRSLTLLVALAAQSPAAAAAVTASGLLEPLLAELQDPDDLLSCMAALQLVRDAAEQCDPGMAAALAAAVMPRLGALLQHPEPLLQSGALKAAAALLGAALEAGEGPMAVDGPPAGGAANGPTNSVAGGGPAAAEGGEGGLPVAPLLGALKAVLDVGGRQDFTPELEDLALDAVGILGLHASGAEALLVAPASVISDVAYKALGRPPSPAQRVAALHALASVAGAERSGRGRKLLPPLAEDALRVAVFEGAAAAGAGETPADVLLQQLGQPFAEQRVAVYRCLAALAARDWLAGAVCSHPGLLARLVDPASETGKQCCEWRHACVSALAGTVSDVMGGGMGASGPHASALTAAAEQVQAAARAGPYGAAAGPAEPVVATMRGA</sequence>
<comment type="caution">
    <text evidence="2">The sequence shown here is derived from an EMBL/GenBank/DDBJ whole genome shotgun (WGS) entry which is preliminary data.</text>
</comment>
<dbReference type="EMBL" id="LHPF02000011">
    <property type="protein sequence ID" value="PSC72258.1"/>
    <property type="molecule type" value="Genomic_DNA"/>
</dbReference>
<evidence type="ECO:0000256" key="1">
    <source>
        <dbReference type="SAM" id="MobiDB-lite"/>
    </source>
</evidence>
<dbReference type="SUPFAM" id="SSF48371">
    <property type="entry name" value="ARM repeat"/>
    <property type="match status" value="1"/>
</dbReference>
<dbReference type="Gene3D" id="1.25.10.10">
    <property type="entry name" value="Leucine-rich Repeat Variant"/>
    <property type="match status" value="2"/>
</dbReference>
<dbReference type="InterPro" id="IPR011989">
    <property type="entry name" value="ARM-like"/>
</dbReference>
<gene>
    <name evidence="2" type="ORF">C2E20_4531</name>
</gene>
<protein>
    <submittedName>
        <fullName evidence="2">26S proteasome non-ATPase regulatory subunit 5</fullName>
    </submittedName>
</protein>
<dbReference type="Proteomes" id="UP000239649">
    <property type="component" value="Unassembled WGS sequence"/>
</dbReference>
<dbReference type="GO" id="GO:0000502">
    <property type="term" value="C:proteasome complex"/>
    <property type="evidence" value="ECO:0007669"/>
    <property type="project" value="UniProtKB-KW"/>
</dbReference>
<reference evidence="2 3" key="1">
    <citation type="journal article" date="2018" name="Plant J.">
        <title>Genome sequences of Chlorella sorokiniana UTEX 1602 and Micractinium conductrix SAG 241.80: implications to maltose excretion by a green alga.</title>
        <authorList>
            <person name="Arriola M.B."/>
            <person name="Velmurugan N."/>
            <person name="Zhang Y."/>
            <person name="Plunkett M.H."/>
            <person name="Hondzo H."/>
            <person name="Barney B.M."/>
        </authorList>
    </citation>
    <scope>NUCLEOTIDE SEQUENCE [LARGE SCALE GENOMIC DNA]</scope>
    <source>
        <strain evidence="2 3">SAG 241.80</strain>
    </source>
</reference>
<evidence type="ECO:0000313" key="2">
    <source>
        <dbReference type="EMBL" id="PSC72258.1"/>
    </source>
</evidence>
<accession>A0A2P6VDV0</accession>
<dbReference type="GO" id="GO:0043248">
    <property type="term" value="P:proteasome assembly"/>
    <property type="evidence" value="ECO:0007669"/>
    <property type="project" value="InterPro"/>
</dbReference>
<feature type="region of interest" description="Disordered" evidence="1">
    <location>
        <begin position="288"/>
        <end position="310"/>
    </location>
</feature>
<organism evidence="2 3">
    <name type="scientific">Micractinium conductrix</name>
    <dbReference type="NCBI Taxonomy" id="554055"/>
    <lineage>
        <taxon>Eukaryota</taxon>
        <taxon>Viridiplantae</taxon>
        <taxon>Chlorophyta</taxon>
        <taxon>core chlorophytes</taxon>
        <taxon>Trebouxiophyceae</taxon>
        <taxon>Chlorellales</taxon>
        <taxon>Chlorellaceae</taxon>
        <taxon>Chlorella clade</taxon>
        <taxon>Micractinium</taxon>
    </lineage>
</organism>
<keyword evidence="3" id="KW-1185">Reference proteome</keyword>
<dbReference type="InterPro" id="IPR019538">
    <property type="entry name" value="PSMD5"/>
</dbReference>
<dbReference type="AlphaFoldDB" id="A0A2P6VDV0"/>